<proteinExistence type="inferred from homology"/>
<name>A0ABU9DEG1_9BACL</name>
<dbReference type="Proteomes" id="UP001469365">
    <property type="component" value="Unassembled WGS sequence"/>
</dbReference>
<evidence type="ECO:0000256" key="1">
    <source>
        <dbReference type="RuleBase" id="RU004185"/>
    </source>
</evidence>
<dbReference type="Gene3D" id="3.40.50.1400">
    <property type="match status" value="2"/>
</dbReference>
<evidence type="ECO:0000313" key="2">
    <source>
        <dbReference type="EMBL" id="MEK8127255.1"/>
    </source>
</evidence>
<dbReference type="PANTHER" id="PTHR11108">
    <property type="entry name" value="FERROCHELATASE"/>
    <property type="match status" value="1"/>
</dbReference>
<comment type="caution">
    <text evidence="2">The sequence shown here is derived from an EMBL/GenBank/DDBJ whole genome shotgun (WGS) entry which is preliminary data.</text>
</comment>
<dbReference type="Pfam" id="PF00762">
    <property type="entry name" value="Ferrochelatase"/>
    <property type="match status" value="1"/>
</dbReference>
<dbReference type="EMBL" id="JBBPCC010000002">
    <property type="protein sequence ID" value="MEK8127255.1"/>
    <property type="molecule type" value="Genomic_DNA"/>
</dbReference>
<reference evidence="2 3" key="1">
    <citation type="submission" date="2024-04" db="EMBL/GenBank/DDBJ databases">
        <title>draft genome sequnece of Paenibacillus filicis.</title>
        <authorList>
            <person name="Kim D.-U."/>
        </authorList>
    </citation>
    <scope>NUCLEOTIDE SEQUENCE [LARGE SCALE GENOMIC DNA]</scope>
    <source>
        <strain evidence="2 3">KACC14197</strain>
    </source>
</reference>
<comment type="similarity">
    <text evidence="1">Belongs to the ferrochelatase family.</text>
</comment>
<dbReference type="RefSeq" id="WP_341414309.1">
    <property type="nucleotide sequence ID" value="NZ_JBBPCC010000002.1"/>
</dbReference>
<dbReference type="PANTHER" id="PTHR11108:SF1">
    <property type="entry name" value="FERROCHELATASE, MITOCHONDRIAL"/>
    <property type="match status" value="1"/>
</dbReference>
<gene>
    <name evidence="2" type="ORF">WMW72_04945</name>
</gene>
<protein>
    <submittedName>
        <fullName evidence="2">Ferrochelatase</fullName>
    </submittedName>
</protein>
<sequence>MKAVLMLSYASLNSIDDLPGFYTHLFHGQTPLPEILQEAVIRFRSIGTADPLGSVTGRQAAALEKRLNAWTGNNIRVYQATKHTPPFIEDTIRQIIVDGATRLFILPASPLYSRTGTAAYHQRVRKALAANGVTLPVVEVNHWHRFPGISDAIALRLRTAVQWLSSASRDQATVIFTAHSQPGLPEANKEFIQAFFELAQAVAGQADCRRWLLAYRSAGPATQKWLGPDVLQMIETVALEGGKAVILCDLLSLTENVEAVFDGKINCRLKAEACGLEFVAAEFLNDAADYIDALTALIRERIEQTDSVYPM</sequence>
<evidence type="ECO:0000313" key="3">
    <source>
        <dbReference type="Proteomes" id="UP001469365"/>
    </source>
</evidence>
<dbReference type="SUPFAM" id="SSF53800">
    <property type="entry name" value="Chelatase"/>
    <property type="match status" value="1"/>
</dbReference>
<keyword evidence="3" id="KW-1185">Reference proteome</keyword>
<dbReference type="InterPro" id="IPR001015">
    <property type="entry name" value="Ferrochelatase"/>
</dbReference>
<organism evidence="2 3">
    <name type="scientific">Paenibacillus filicis</name>
    <dbReference type="NCBI Taxonomy" id="669464"/>
    <lineage>
        <taxon>Bacteria</taxon>
        <taxon>Bacillati</taxon>
        <taxon>Bacillota</taxon>
        <taxon>Bacilli</taxon>
        <taxon>Bacillales</taxon>
        <taxon>Paenibacillaceae</taxon>
        <taxon>Paenibacillus</taxon>
    </lineage>
</organism>
<accession>A0ABU9DEG1</accession>